<feature type="compositionally biased region" description="Polar residues" evidence="1">
    <location>
        <begin position="231"/>
        <end position="248"/>
    </location>
</feature>
<dbReference type="STRING" id="1051891.A0A0C3QG37"/>
<evidence type="ECO:0000313" key="2">
    <source>
        <dbReference type="EMBL" id="KIO24349.1"/>
    </source>
</evidence>
<accession>A0A0C3QG37</accession>
<dbReference type="HOGENOM" id="CLU_030046_0_1_1"/>
<dbReference type="EMBL" id="KN823063">
    <property type="protein sequence ID" value="KIO24349.1"/>
    <property type="molecule type" value="Genomic_DNA"/>
</dbReference>
<dbReference type="OrthoDB" id="420564at2759"/>
<organism evidence="2 3">
    <name type="scientific">Tulasnella calospora MUT 4182</name>
    <dbReference type="NCBI Taxonomy" id="1051891"/>
    <lineage>
        <taxon>Eukaryota</taxon>
        <taxon>Fungi</taxon>
        <taxon>Dikarya</taxon>
        <taxon>Basidiomycota</taxon>
        <taxon>Agaricomycotina</taxon>
        <taxon>Agaricomycetes</taxon>
        <taxon>Cantharellales</taxon>
        <taxon>Tulasnellaceae</taxon>
        <taxon>Tulasnella</taxon>
    </lineage>
</organism>
<dbReference type="PANTHER" id="PTHR35179">
    <property type="entry name" value="PROTEIN CBG02620"/>
    <property type="match status" value="1"/>
</dbReference>
<proteinExistence type="predicted"/>
<gene>
    <name evidence="2" type="ORF">M407DRAFT_77050</name>
</gene>
<reference evidence="2 3" key="1">
    <citation type="submission" date="2014-04" db="EMBL/GenBank/DDBJ databases">
        <authorList>
            <consortium name="DOE Joint Genome Institute"/>
            <person name="Kuo A."/>
            <person name="Girlanda M."/>
            <person name="Perotto S."/>
            <person name="Kohler A."/>
            <person name="Nagy L.G."/>
            <person name="Floudas D."/>
            <person name="Copeland A."/>
            <person name="Barry K.W."/>
            <person name="Cichocki N."/>
            <person name="Veneault-Fourrey C."/>
            <person name="LaButti K."/>
            <person name="Lindquist E.A."/>
            <person name="Lipzen A."/>
            <person name="Lundell T."/>
            <person name="Morin E."/>
            <person name="Murat C."/>
            <person name="Sun H."/>
            <person name="Tunlid A."/>
            <person name="Henrissat B."/>
            <person name="Grigoriev I.V."/>
            <person name="Hibbett D.S."/>
            <person name="Martin F."/>
            <person name="Nordberg H.P."/>
            <person name="Cantor M.N."/>
            <person name="Hua S.X."/>
        </authorList>
    </citation>
    <scope>NUCLEOTIDE SEQUENCE [LARGE SCALE GENOMIC DNA]</scope>
    <source>
        <strain evidence="2 3">MUT 4182</strain>
    </source>
</reference>
<evidence type="ECO:0000256" key="1">
    <source>
        <dbReference type="SAM" id="MobiDB-lite"/>
    </source>
</evidence>
<name>A0A0C3QG37_9AGAM</name>
<dbReference type="AlphaFoldDB" id="A0A0C3QG37"/>
<reference evidence="3" key="2">
    <citation type="submission" date="2015-01" db="EMBL/GenBank/DDBJ databases">
        <title>Evolutionary Origins and Diversification of the Mycorrhizal Mutualists.</title>
        <authorList>
            <consortium name="DOE Joint Genome Institute"/>
            <consortium name="Mycorrhizal Genomics Consortium"/>
            <person name="Kohler A."/>
            <person name="Kuo A."/>
            <person name="Nagy L.G."/>
            <person name="Floudas D."/>
            <person name="Copeland A."/>
            <person name="Barry K.W."/>
            <person name="Cichocki N."/>
            <person name="Veneault-Fourrey C."/>
            <person name="LaButti K."/>
            <person name="Lindquist E.A."/>
            <person name="Lipzen A."/>
            <person name="Lundell T."/>
            <person name="Morin E."/>
            <person name="Murat C."/>
            <person name="Riley R."/>
            <person name="Ohm R."/>
            <person name="Sun H."/>
            <person name="Tunlid A."/>
            <person name="Henrissat B."/>
            <person name="Grigoriev I.V."/>
            <person name="Hibbett D.S."/>
            <person name="Martin F."/>
        </authorList>
    </citation>
    <scope>NUCLEOTIDE SEQUENCE [LARGE SCALE GENOMIC DNA]</scope>
    <source>
        <strain evidence="3">MUT 4182</strain>
    </source>
</reference>
<dbReference type="PANTHER" id="PTHR35179:SF2">
    <property type="entry name" value="START DOMAIN-CONTAINING PROTEIN"/>
    <property type="match status" value="1"/>
</dbReference>
<feature type="region of interest" description="Disordered" evidence="1">
    <location>
        <begin position="229"/>
        <end position="251"/>
    </location>
</feature>
<evidence type="ECO:0000313" key="3">
    <source>
        <dbReference type="Proteomes" id="UP000054248"/>
    </source>
</evidence>
<keyword evidence="3" id="KW-1185">Reference proteome</keyword>
<feature type="non-terminal residue" evidence="2">
    <location>
        <position position="369"/>
    </location>
</feature>
<protein>
    <submittedName>
        <fullName evidence="2">Uncharacterized protein</fullName>
    </submittedName>
</protein>
<sequence length="369" mass="40523">MANSSQTYIAKDLADLLETFQIPTSVTTSIEITDVNTVASYSWATTPTPTIVVPGSPRVWVNAQRRIKLSPDRGYFNADESAVRMATHGSVLTPIFAALDQLYPPTAGNSQPPLPEKMLPFNLAAIDVVCERNALRKLCRLANFNKKDRKGWRIDVEIAGKTCLFTSIQAARTVYLKGRSGYGYGYEKASTLESEPGVETTHHHRITALTFGSLRILLRYEVDAYVPPIPRTNSPQTSRKPGPQITQPVPSPSFPKVSIISSGDAFSIVPQSSLLEIKTRTGEGEIDWREIYPQLFFSQTPNLYIARHQQGLFSGTSVTKYDLASPELTKAAQAAGKVMARMHELLEAIVCAARKEGEGVGMALTYDGK</sequence>
<dbReference type="Proteomes" id="UP000054248">
    <property type="component" value="Unassembled WGS sequence"/>
</dbReference>